<protein>
    <recommendedName>
        <fullName evidence="4">Dolichol-phosphate mannosyltransferase subunit 1</fullName>
        <ecNumber evidence="4">2.4.1.83</ecNumber>
    </recommendedName>
</protein>
<proteinExistence type="inferred from homology"/>
<dbReference type="GO" id="GO:0035269">
    <property type="term" value="P:protein O-linked glycosylation via mannose"/>
    <property type="evidence" value="ECO:0007669"/>
    <property type="project" value="TreeGrafter"/>
</dbReference>
<sequence>MIPSPPTYTVLVATYNEAENLPILVDQIVEAFKTAQISRTKQSVNVTRLFSQEPSYEILIVDDNSPDGTAKVFEELDIKVFPEVEMSIVKRSGKLGLGTAYIAGLEKVRGSFVIILDADLSHQPRHIVEMIKKQKEGDYDIVSGTRYSNGGGVIGWPLKRRLISCLSNQLVAALFSPPATDVTGSFRLYRRDVLKRICQEMNSVGYSFQCEAILRATKMQAKIANVPIEFVDRVYGDSCFNFNEAQSFLVNLAKLVWTL</sequence>
<organism evidence="6 7">
    <name type="scientific">Gregarina niphandrodes</name>
    <name type="common">Septate eugregarine</name>
    <dbReference type="NCBI Taxonomy" id="110365"/>
    <lineage>
        <taxon>Eukaryota</taxon>
        <taxon>Sar</taxon>
        <taxon>Alveolata</taxon>
        <taxon>Apicomplexa</taxon>
        <taxon>Conoidasida</taxon>
        <taxon>Gregarinasina</taxon>
        <taxon>Eugregarinorida</taxon>
        <taxon>Gregarinidae</taxon>
        <taxon>Gregarina</taxon>
    </lineage>
</organism>
<feature type="domain" description="Glycosyltransferase 2-like" evidence="5">
    <location>
        <begin position="9"/>
        <end position="197"/>
    </location>
</feature>
<evidence type="ECO:0000313" key="7">
    <source>
        <dbReference type="Proteomes" id="UP000019763"/>
    </source>
</evidence>
<dbReference type="Proteomes" id="UP000019763">
    <property type="component" value="Unassembled WGS sequence"/>
</dbReference>
<evidence type="ECO:0000256" key="3">
    <source>
        <dbReference type="ARBA" id="ARBA00022679"/>
    </source>
</evidence>
<keyword evidence="3 4" id="KW-0808">Transferase</keyword>
<dbReference type="InterPro" id="IPR001173">
    <property type="entry name" value="Glyco_trans_2-like"/>
</dbReference>
<dbReference type="UniPathway" id="UPA00378"/>
<evidence type="ECO:0000256" key="2">
    <source>
        <dbReference type="ARBA" id="ARBA00022676"/>
    </source>
</evidence>
<accession>A0A023BA21</accession>
<keyword evidence="4" id="KW-0256">Endoplasmic reticulum</keyword>
<gene>
    <name evidence="6" type="ORF">GNI_043060</name>
</gene>
<evidence type="ECO:0000256" key="1">
    <source>
        <dbReference type="ARBA" id="ARBA00006739"/>
    </source>
</evidence>
<dbReference type="OrthoDB" id="2603at2759"/>
<keyword evidence="7" id="KW-1185">Reference proteome</keyword>
<comment type="subcellular location">
    <subcellularLocation>
        <location evidence="4">Endoplasmic reticulum</location>
    </subcellularLocation>
</comment>
<dbReference type="eggNOG" id="KOG2978">
    <property type="taxonomic scope" value="Eukaryota"/>
</dbReference>
<dbReference type="GO" id="GO:0006506">
    <property type="term" value="P:GPI anchor biosynthetic process"/>
    <property type="evidence" value="ECO:0007669"/>
    <property type="project" value="TreeGrafter"/>
</dbReference>
<dbReference type="SUPFAM" id="SSF53448">
    <property type="entry name" value="Nucleotide-diphospho-sugar transferases"/>
    <property type="match status" value="1"/>
</dbReference>
<dbReference type="InterPro" id="IPR029044">
    <property type="entry name" value="Nucleotide-diphossugar_trans"/>
</dbReference>
<dbReference type="PANTHER" id="PTHR43398:SF1">
    <property type="entry name" value="DOLICHOL-PHOSPHATE MANNOSYLTRANSFERASE SUBUNIT 1"/>
    <property type="match status" value="1"/>
</dbReference>
<reference evidence="6" key="1">
    <citation type="submission" date="2013-12" db="EMBL/GenBank/DDBJ databases">
        <authorList>
            <person name="Omoto C.K."/>
            <person name="Sibley D."/>
            <person name="Venepally P."/>
            <person name="Hadjithomas M."/>
            <person name="Karamycheva S."/>
            <person name="Brunk B."/>
            <person name="Roos D."/>
            <person name="Caler E."/>
            <person name="Lorenzi H."/>
        </authorList>
    </citation>
    <scope>NUCLEOTIDE SEQUENCE</scope>
</reference>
<dbReference type="CDD" id="cd06442">
    <property type="entry name" value="DPM1_like"/>
    <property type="match status" value="1"/>
</dbReference>
<dbReference type="EMBL" id="AFNH02000328">
    <property type="protein sequence ID" value="EZG77192.1"/>
    <property type="molecule type" value="Genomic_DNA"/>
</dbReference>
<comment type="caution">
    <text evidence="6">The sequence shown here is derived from an EMBL/GenBank/DDBJ whole genome shotgun (WGS) entry which is preliminary data.</text>
</comment>
<dbReference type="FunFam" id="3.90.550.10:FF:000122">
    <property type="entry name" value="Dolichol-phosphate mannosyltransferase subunit 1"/>
    <property type="match status" value="1"/>
</dbReference>
<dbReference type="AlphaFoldDB" id="A0A023BA21"/>
<comment type="similarity">
    <text evidence="1 4">Belongs to the glycosyltransferase 2 family.</text>
</comment>
<dbReference type="PANTHER" id="PTHR43398">
    <property type="entry name" value="DOLICHOL-PHOSPHATE MANNOSYLTRANSFERASE SUBUNIT 1"/>
    <property type="match status" value="1"/>
</dbReference>
<dbReference type="VEuPathDB" id="CryptoDB:GNI_043060"/>
<dbReference type="GO" id="GO:0006488">
    <property type="term" value="P:dolichol-linked oligosaccharide biosynthetic process"/>
    <property type="evidence" value="ECO:0007669"/>
    <property type="project" value="TreeGrafter"/>
</dbReference>
<dbReference type="Pfam" id="PF00535">
    <property type="entry name" value="Glycos_transf_2"/>
    <property type="match status" value="1"/>
</dbReference>
<comment type="pathway">
    <text evidence="4">Protein modification; protein glycosylation.</text>
</comment>
<evidence type="ECO:0000313" key="6">
    <source>
        <dbReference type="EMBL" id="EZG77192.1"/>
    </source>
</evidence>
<dbReference type="GO" id="GO:0004582">
    <property type="term" value="F:dolichyl-phosphate beta-D-mannosyltransferase activity"/>
    <property type="evidence" value="ECO:0007669"/>
    <property type="project" value="UniProtKB-UniRule"/>
</dbReference>
<dbReference type="OMA" id="KCFRREV"/>
<dbReference type="EC" id="2.4.1.83" evidence="4"/>
<comment type="catalytic activity">
    <reaction evidence="4">
        <text>a di-trans,poly-cis-dolichyl phosphate + GDP-alpha-D-mannose = a di-trans,poly-cis-dolichyl beta-D-mannosyl phosphate + GDP</text>
        <dbReference type="Rhea" id="RHEA:21184"/>
        <dbReference type="Rhea" id="RHEA-COMP:19498"/>
        <dbReference type="Rhea" id="RHEA-COMP:19501"/>
        <dbReference type="ChEBI" id="CHEBI:57527"/>
        <dbReference type="ChEBI" id="CHEBI:57683"/>
        <dbReference type="ChEBI" id="CHEBI:58189"/>
        <dbReference type="ChEBI" id="CHEBI:58211"/>
    </reaction>
</comment>
<dbReference type="Gene3D" id="3.90.550.10">
    <property type="entry name" value="Spore Coat Polysaccharide Biosynthesis Protein SpsA, Chain A"/>
    <property type="match status" value="1"/>
</dbReference>
<evidence type="ECO:0000259" key="5">
    <source>
        <dbReference type="Pfam" id="PF00535"/>
    </source>
</evidence>
<dbReference type="GeneID" id="22911650"/>
<dbReference type="InterPro" id="IPR039528">
    <property type="entry name" value="DPM1-like"/>
</dbReference>
<comment type="function">
    <text evidence="4">Transfers mannose from GDP-mannose to dolichol monophosphate to form dolichol phosphate mannose (Dol-P-Man) which is the mannosyl donor in pathways leading to N-glycosylation, glycosyl phosphatidylinositol membrane anchoring, and O-mannosylation of proteins.</text>
</comment>
<keyword evidence="2 4" id="KW-0328">Glycosyltransferase</keyword>
<name>A0A023BA21_GRENI</name>
<evidence type="ECO:0000256" key="4">
    <source>
        <dbReference type="RuleBase" id="RU365083"/>
    </source>
</evidence>
<dbReference type="GO" id="GO:0005789">
    <property type="term" value="C:endoplasmic reticulum membrane"/>
    <property type="evidence" value="ECO:0007669"/>
    <property type="project" value="TreeGrafter"/>
</dbReference>
<dbReference type="RefSeq" id="XP_011129528.1">
    <property type="nucleotide sequence ID" value="XM_011131226.1"/>
</dbReference>
<comment type="subunit">
    <text evidence="4">Component of the dolichol-phosphate mannose (DPM) synthase complex.</text>
</comment>